<accession>A0AA38PRK8</accession>
<organism evidence="2 3">
    <name type="scientific">Lentinula detonsa</name>
    <dbReference type="NCBI Taxonomy" id="2804962"/>
    <lineage>
        <taxon>Eukaryota</taxon>
        <taxon>Fungi</taxon>
        <taxon>Dikarya</taxon>
        <taxon>Basidiomycota</taxon>
        <taxon>Agaricomycotina</taxon>
        <taxon>Agaricomycetes</taxon>
        <taxon>Agaricomycetidae</taxon>
        <taxon>Agaricales</taxon>
        <taxon>Marasmiineae</taxon>
        <taxon>Omphalotaceae</taxon>
        <taxon>Lentinula</taxon>
    </lineage>
</organism>
<proteinExistence type="predicted"/>
<gene>
    <name evidence="2" type="ORF">F5890DRAFT_1478062</name>
</gene>
<sequence length="207" mass="23548">MSSKIRIVSADTLRVRLLEKQVERDNTEVVQLRERVRHLRSQVEIQTHRTQTTNELQVRLKNELNDAAATVFDYRKYILVSLGCDVADEQCMQAIATNEQKQFWSLVQEVKCRNRTVANTKSLSHLVARPGLDEPEDTSSSDLTAILVQQCVGLDELAGHLKDFGSVENALIKQKRSRILESQRVPKLNAKKTAAHKSPIKELFESQ</sequence>
<dbReference type="Proteomes" id="UP001163850">
    <property type="component" value="Unassembled WGS sequence"/>
</dbReference>
<dbReference type="AlphaFoldDB" id="A0AA38PRK8"/>
<reference evidence="2" key="1">
    <citation type="submission" date="2022-08" db="EMBL/GenBank/DDBJ databases">
        <authorList>
            <consortium name="DOE Joint Genome Institute"/>
            <person name="Min B."/>
            <person name="Riley R."/>
            <person name="Sierra-Patev S."/>
            <person name="Naranjo-Ortiz M."/>
            <person name="Looney B."/>
            <person name="Konkel Z."/>
            <person name="Slot J.C."/>
            <person name="Sakamoto Y."/>
            <person name="Steenwyk J.L."/>
            <person name="Rokas A."/>
            <person name="Carro J."/>
            <person name="Camarero S."/>
            <person name="Ferreira P."/>
            <person name="Molpeceres G."/>
            <person name="Ruiz-Duenas F.J."/>
            <person name="Serrano A."/>
            <person name="Henrissat B."/>
            <person name="Drula E."/>
            <person name="Hughes K.W."/>
            <person name="Mata J.L."/>
            <person name="Ishikawa N.K."/>
            <person name="Vargas-Isla R."/>
            <person name="Ushijima S."/>
            <person name="Smith C.A."/>
            <person name="Ahrendt S."/>
            <person name="Andreopoulos W."/>
            <person name="He G."/>
            <person name="Labutti K."/>
            <person name="Lipzen A."/>
            <person name="Ng V."/>
            <person name="Sandor L."/>
            <person name="Barry K."/>
            <person name="Martinez A.T."/>
            <person name="Xiao Y."/>
            <person name="Gibbons J.G."/>
            <person name="Terashima K."/>
            <person name="Hibbett D.S."/>
            <person name="Grigoriev I.V."/>
        </authorList>
    </citation>
    <scope>NUCLEOTIDE SEQUENCE</scope>
    <source>
        <strain evidence="2">TFB7829</strain>
    </source>
</reference>
<dbReference type="EMBL" id="MU802236">
    <property type="protein sequence ID" value="KAJ3980018.1"/>
    <property type="molecule type" value="Genomic_DNA"/>
</dbReference>
<comment type="caution">
    <text evidence="2">The sequence shown here is derived from an EMBL/GenBank/DDBJ whole genome shotgun (WGS) entry which is preliminary data.</text>
</comment>
<keyword evidence="1" id="KW-0175">Coiled coil</keyword>
<evidence type="ECO:0000256" key="1">
    <source>
        <dbReference type="SAM" id="Coils"/>
    </source>
</evidence>
<feature type="coiled-coil region" evidence="1">
    <location>
        <begin position="15"/>
        <end position="42"/>
    </location>
</feature>
<evidence type="ECO:0000313" key="2">
    <source>
        <dbReference type="EMBL" id="KAJ3980018.1"/>
    </source>
</evidence>
<protein>
    <submittedName>
        <fullName evidence="2">Uncharacterized protein</fullName>
    </submittedName>
</protein>
<name>A0AA38PRK8_9AGAR</name>
<evidence type="ECO:0000313" key="3">
    <source>
        <dbReference type="Proteomes" id="UP001163850"/>
    </source>
</evidence>